<dbReference type="AlphaFoldDB" id="A0A1C7MD63"/>
<comment type="caution">
    <text evidence="1">The sequence shown here is derived from an EMBL/GenBank/DDBJ whole genome shotgun (WGS) entry which is preliminary data.</text>
</comment>
<gene>
    <name evidence="1" type="ORF">A0H81_05741</name>
</gene>
<accession>A0A1C7MD63</accession>
<evidence type="ECO:0000313" key="1">
    <source>
        <dbReference type="EMBL" id="OBZ74752.1"/>
    </source>
</evidence>
<sequence>MAEGIATLSQTQDRLRLETDVSPEFEYHVRRTTGAVYGAGEESTYATVLTFILVMALHPRAGGDRPCGGHGAHARRV</sequence>
<proteinExistence type="predicted"/>
<keyword evidence="2" id="KW-1185">Reference proteome</keyword>
<dbReference type="STRING" id="5627.A0A1C7MD63"/>
<reference evidence="1 2" key="1">
    <citation type="submission" date="2016-03" db="EMBL/GenBank/DDBJ databases">
        <title>Whole genome sequencing of Grifola frondosa 9006-11.</title>
        <authorList>
            <person name="Min B."/>
            <person name="Park H."/>
            <person name="Kim J.-G."/>
            <person name="Cho H."/>
            <person name="Oh Y.-L."/>
            <person name="Kong W.-S."/>
            <person name="Choi I.-G."/>
        </authorList>
    </citation>
    <scope>NUCLEOTIDE SEQUENCE [LARGE SCALE GENOMIC DNA]</scope>
    <source>
        <strain evidence="1 2">9006-11</strain>
    </source>
</reference>
<protein>
    <submittedName>
        <fullName evidence="1">Uncharacterized protein</fullName>
    </submittedName>
</protein>
<name>A0A1C7MD63_GRIFR</name>
<dbReference type="EMBL" id="LUGG01000005">
    <property type="protein sequence ID" value="OBZ74752.1"/>
    <property type="molecule type" value="Genomic_DNA"/>
</dbReference>
<organism evidence="1 2">
    <name type="scientific">Grifola frondosa</name>
    <name type="common">Maitake</name>
    <name type="synonym">Polyporus frondosus</name>
    <dbReference type="NCBI Taxonomy" id="5627"/>
    <lineage>
        <taxon>Eukaryota</taxon>
        <taxon>Fungi</taxon>
        <taxon>Dikarya</taxon>
        <taxon>Basidiomycota</taxon>
        <taxon>Agaricomycotina</taxon>
        <taxon>Agaricomycetes</taxon>
        <taxon>Polyporales</taxon>
        <taxon>Grifolaceae</taxon>
        <taxon>Grifola</taxon>
    </lineage>
</organism>
<evidence type="ECO:0000313" key="2">
    <source>
        <dbReference type="Proteomes" id="UP000092993"/>
    </source>
</evidence>
<dbReference type="OrthoDB" id="2789670at2759"/>
<dbReference type="Proteomes" id="UP000092993">
    <property type="component" value="Unassembled WGS sequence"/>
</dbReference>